<dbReference type="AlphaFoldDB" id="A0A376KQW7"/>
<protein>
    <submittedName>
        <fullName evidence="1">Uncharacterized protein</fullName>
    </submittedName>
</protein>
<accession>A0A376KQW7</accession>
<proteinExistence type="predicted"/>
<dbReference type="Proteomes" id="UP000255460">
    <property type="component" value="Unassembled WGS sequence"/>
</dbReference>
<evidence type="ECO:0000313" key="1">
    <source>
        <dbReference type="EMBL" id="STE83711.1"/>
    </source>
</evidence>
<dbReference type="EMBL" id="UFZQ01000001">
    <property type="protein sequence ID" value="STE83711.1"/>
    <property type="molecule type" value="Genomic_DNA"/>
</dbReference>
<evidence type="ECO:0000313" key="2">
    <source>
        <dbReference type="Proteomes" id="UP000255460"/>
    </source>
</evidence>
<name>A0A376KQW7_ECOLX</name>
<reference evidence="1 2" key="1">
    <citation type="submission" date="2018-06" db="EMBL/GenBank/DDBJ databases">
        <authorList>
            <consortium name="Pathogen Informatics"/>
            <person name="Doyle S."/>
        </authorList>
    </citation>
    <scope>NUCLEOTIDE SEQUENCE [LARGE SCALE GENOMIC DNA]</scope>
    <source>
        <strain evidence="1 2">NCTC10418</strain>
    </source>
</reference>
<gene>
    <name evidence="1" type="ORF">NCTC10418_01371</name>
</gene>
<organism evidence="1 2">
    <name type="scientific">Escherichia coli</name>
    <dbReference type="NCBI Taxonomy" id="562"/>
    <lineage>
        <taxon>Bacteria</taxon>
        <taxon>Pseudomonadati</taxon>
        <taxon>Pseudomonadota</taxon>
        <taxon>Gammaproteobacteria</taxon>
        <taxon>Enterobacterales</taxon>
        <taxon>Enterobacteriaceae</taxon>
        <taxon>Escherichia</taxon>
    </lineage>
</organism>
<sequence>MTWQLLCDEHGFTREHYNQLKKFSPETLREIIAEIACCHPSTSVLLRNKWLTPPEDILEQVTREYERRNTELSIFQEREGGGILVK</sequence>